<dbReference type="EMBL" id="GBXM01024865">
    <property type="protein sequence ID" value="JAH83712.1"/>
    <property type="molecule type" value="Transcribed_RNA"/>
</dbReference>
<reference evidence="1" key="1">
    <citation type="submission" date="2014-11" db="EMBL/GenBank/DDBJ databases">
        <authorList>
            <person name="Amaro Gonzalez C."/>
        </authorList>
    </citation>
    <scope>NUCLEOTIDE SEQUENCE</scope>
</reference>
<organism evidence="1">
    <name type="scientific">Anguilla anguilla</name>
    <name type="common">European freshwater eel</name>
    <name type="synonym">Muraena anguilla</name>
    <dbReference type="NCBI Taxonomy" id="7936"/>
    <lineage>
        <taxon>Eukaryota</taxon>
        <taxon>Metazoa</taxon>
        <taxon>Chordata</taxon>
        <taxon>Craniata</taxon>
        <taxon>Vertebrata</taxon>
        <taxon>Euteleostomi</taxon>
        <taxon>Actinopterygii</taxon>
        <taxon>Neopterygii</taxon>
        <taxon>Teleostei</taxon>
        <taxon>Anguilliformes</taxon>
        <taxon>Anguillidae</taxon>
        <taxon>Anguilla</taxon>
    </lineage>
</organism>
<evidence type="ECO:0000313" key="1">
    <source>
        <dbReference type="EMBL" id="JAH83712.1"/>
    </source>
</evidence>
<proteinExistence type="predicted"/>
<dbReference type="AlphaFoldDB" id="A0A0E9W018"/>
<sequence>MLVVNWLSGLRGPLATVAAEGEALYRTNAVGGLKEEKRKAATSGGRALFVLSLGRNVPFVR</sequence>
<name>A0A0E9W018_ANGAN</name>
<protein>
    <submittedName>
        <fullName evidence="1">Uncharacterized protein</fullName>
    </submittedName>
</protein>
<accession>A0A0E9W018</accession>
<reference evidence="1" key="2">
    <citation type="journal article" date="2015" name="Fish Shellfish Immunol.">
        <title>Early steps in the European eel (Anguilla anguilla)-Vibrio vulnificus interaction in the gills: Role of the RtxA13 toxin.</title>
        <authorList>
            <person name="Callol A."/>
            <person name="Pajuelo D."/>
            <person name="Ebbesson L."/>
            <person name="Teles M."/>
            <person name="MacKenzie S."/>
            <person name="Amaro C."/>
        </authorList>
    </citation>
    <scope>NUCLEOTIDE SEQUENCE</scope>
</reference>